<sequence length="479" mass="55472">MKQNLKAVVLICFLGMYLLTIVLNDGFMALDDYFVGITRYIPAQTSSIMNLVGIDDVKSPLQLLPFHALAQTALSLGIESPYLQYRFMLTILSLLAAGMLFIGLKQIQHFEQRRNNPESEHYFLFLLALASFYFVMPFSMTRPMFESLAAPWLFLSMVNCYLYDHEGRLKNLLASVFFVSVAFCLRQQLGFCALATLIIPLLKKNYRDFIYAGSLGLVFFLLAGIPDYFIRGEYHFSLKAVTIYNVKYGANYGSQPWHFYLVLIFVTGLMPFLFAKYPAGYVKSELKKYRTAWIFLALFVLLHNMFPQKWERFLVSIFPILMVATAPFFWQLWKERRQRKARWISLIALNSVLLIPASFTRPQNAILELALNLNKHPEITKVYRTEGQPEWFPEVFVAQKSYVVADIPNGATPLQWPPIDCQTWVIINEDQKNQYGDQLKSFAIAQELPSNWIERLAYKLNPSKNQRRASMYAYTCRSE</sequence>
<feature type="transmembrane region" description="Helical" evidence="9">
    <location>
        <begin position="289"/>
        <end position="306"/>
    </location>
</feature>
<keyword evidence="4" id="KW-0808">Transferase</keyword>
<dbReference type="Pfam" id="PF03901">
    <property type="entry name" value="Glyco_transf_22"/>
    <property type="match status" value="1"/>
</dbReference>
<dbReference type="PANTHER" id="PTHR22760">
    <property type="entry name" value="GLYCOSYLTRANSFERASE"/>
    <property type="match status" value="1"/>
</dbReference>
<keyword evidence="11" id="KW-1185">Reference proteome</keyword>
<name>A0A150WS38_BDEBC</name>
<keyword evidence="8 9" id="KW-0472">Membrane</keyword>
<keyword evidence="5 9" id="KW-0812">Transmembrane</keyword>
<evidence type="ECO:0000313" key="11">
    <source>
        <dbReference type="Proteomes" id="UP000075320"/>
    </source>
</evidence>
<protein>
    <recommendedName>
        <fullName evidence="12">Glycosyltransferase RgtA/B/C/D-like domain-containing protein</fullName>
    </recommendedName>
</protein>
<feature type="transmembrane region" description="Helical" evidence="9">
    <location>
        <begin position="312"/>
        <end position="330"/>
    </location>
</feature>
<feature type="transmembrane region" description="Helical" evidence="9">
    <location>
        <begin position="7"/>
        <end position="30"/>
    </location>
</feature>
<keyword evidence="7 9" id="KW-1133">Transmembrane helix</keyword>
<evidence type="ECO:0000256" key="6">
    <source>
        <dbReference type="ARBA" id="ARBA00022824"/>
    </source>
</evidence>
<evidence type="ECO:0000256" key="2">
    <source>
        <dbReference type="ARBA" id="ARBA00004586"/>
    </source>
</evidence>
<dbReference type="GO" id="GO:0012505">
    <property type="term" value="C:endomembrane system"/>
    <property type="evidence" value="ECO:0007669"/>
    <property type="project" value="UniProtKB-SubCell"/>
</dbReference>
<evidence type="ECO:0000256" key="8">
    <source>
        <dbReference type="ARBA" id="ARBA00023136"/>
    </source>
</evidence>
<comment type="caution">
    <text evidence="10">The sequence shown here is derived from an EMBL/GenBank/DDBJ whole genome shotgun (WGS) entry which is preliminary data.</text>
</comment>
<keyword evidence="6" id="KW-0256">Endoplasmic reticulum</keyword>
<feature type="transmembrane region" description="Helical" evidence="9">
    <location>
        <begin position="257"/>
        <end position="277"/>
    </location>
</feature>
<dbReference type="EMBL" id="LUKE01000001">
    <property type="protein sequence ID" value="KYG67137.1"/>
    <property type="molecule type" value="Genomic_DNA"/>
</dbReference>
<dbReference type="AlphaFoldDB" id="A0A150WS38"/>
<evidence type="ECO:0000256" key="7">
    <source>
        <dbReference type="ARBA" id="ARBA00022989"/>
    </source>
</evidence>
<proteinExistence type="predicted"/>
<organism evidence="10 11">
    <name type="scientific">Bdellovibrio bacteriovorus</name>
    <dbReference type="NCBI Taxonomy" id="959"/>
    <lineage>
        <taxon>Bacteria</taxon>
        <taxon>Pseudomonadati</taxon>
        <taxon>Bdellovibrionota</taxon>
        <taxon>Bdellovibrionia</taxon>
        <taxon>Bdellovibrionales</taxon>
        <taxon>Pseudobdellovibrionaceae</taxon>
        <taxon>Bdellovibrio</taxon>
    </lineage>
</organism>
<evidence type="ECO:0000256" key="3">
    <source>
        <dbReference type="ARBA" id="ARBA00022676"/>
    </source>
</evidence>
<evidence type="ECO:0000256" key="5">
    <source>
        <dbReference type="ARBA" id="ARBA00022692"/>
    </source>
</evidence>
<reference evidence="10 11" key="1">
    <citation type="submission" date="2016-03" db="EMBL/GenBank/DDBJ databases">
        <authorList>
            <person name="Ploux O."/>
        </authorList>
    </citation>
    <scope>NUCLEOTIDE SEQUENCE [LARGE SCALE GENOMIC DNA]</scope>
    <source>
        <strain evidence="10 11">R0</strain>
    </source>
</reference>
<dbReference type="GO" id="GO:0000030">
    <property type="term" value="F:mannosyltransferase activity"/>
    <property type="evidence" value="ECO:0007669"/>
    <property type="project" value="TreeGrafter"/>
</dbReference>
<dbReference type="InterPro" id="IPR005599">
    <property type="entry name" value="GPI_mannosylTrfase"/>
</dbReference>
<feature type="transmembrane region" description="Helical" evidence="9">
    <location>
        <begin position="83"/>
        <end position="102"/>
    </location>
</feature>
<feature type="transmembrane region" description="Helical" evidence="9">
    <location>
        <begin position="172"/>
        <end position="202"/>
    </location>
</feature>
<evidence type="ECO:0008006" key="12">
    <source>
        <dbReference type="Google" id="ProtNLM"/>
    </source>
</evidence>
<dbReference type="RefSeq" id="WP_061834713.1">
    <property type="nucleotide sequence ID" value="NZ_LUKE01000001.1"/>
</dbReference>
<feature type="transmembrane region" description="Helical" evidence="9">
    <location>
        <begin position="209"/>
        <end position="230"/>
    </location>
</feature>
<gene>
    <name evidence="10" type="ORF">AZI86_08995</name>
</gene>
<comment type="subcellular location">
    <subcellularLocation>
        <location evidence="1">Endomembrane system</location>
        <topology evidence="1">Multi-pass membrane protein</topology>
    </subcellularLocation>
    <subcellularLocation>
        <location evidence="2">Endoplasmic reticulum membrane</location>
    </subcellularLocation>
</comment>
<evidence type="ECO:0000256" key="4">
    <source>
        <dbReference type="ARBA" id="ARBA00022679"/>
    </source>
</evidence>
<accession>A0A150WS38</accession>
<evidence type="ECO:0000256" key="1">
    <source>
        <dbReference type="ARBA" id="ARBA00004127"/>
    </source>
</evidence>
<dbReference type="Proteomes" id="UP000075320">
    <property type="component" value="Unassembled WGS sequence"/>
</dbReference>
<feature type="transmembrane region" description="Helical" evidence="9">
    <location>
        <begin position="122"/>
        <end position="140"/>
    </location>
</feature>
<evidence type="ECO:0000313" key="10">
    <source>
        <dbReference type="EMBL" id="KYG67137.1"/>
    </source>
</evidence>
<dbReference type="OrthoDB" id="1465857at2"/>
<keyword evidence="3" id="KW-0328">Glycosyltransferase</keyword>
<evidence type="ECO:0000256" key="9">
    <source>
        <dbReference type="SAM" id="Phobius"/>
    </source>
</evidence>